<dbReference type="AlphaFoldDB" id="A0A9Q3IIQ2"/>
<sequence length="140" mass="15038">MLTCLHPPPDETPTLPSPLLTLPHPCLIFSLAYNPYSCGVHSRHASNAAYHPYACMVSSQNASDASYHPYARSPLPTPLTILTLAPPISALTTPYASAPPPPILTLLRRPQDIPPTPPSTPLTPNTISATYHPYAQVLDP</sequence>
<dbReference type="EMBL" id="AVOT02045193">
    <property type="protein sequence ID" value="MBW0540550.1"/>
    <property type="molecule type" value="Genomic_DNA"/>
</dbReference>
<keyword evidence="2" id="KW-1185">Reference proteome</keyword>
<protein>
    <submittedName>
        <fullName evidence="1">Uncharacterized protein</fullName>
    </submittedName>
</protein>
<evidence type="ECO:0000313" key="2">
    <source>
        <dbReference type="Proteomes" id="UP000765509"/>
    </source>
</evidence>
<gene>
    <name evidence="1" type="ORF">O181_080265</name>
</gene>
<evidence type="ECO:0000313" key="1">
    <source>
        <dbReference type="EMBL" id="MBW0540550.1"/>
    </source>
</evidence>
<proteinExistence type="predicted"/>
<accession>A0A9Q3IIQ2</accession>
<dbReference type="Proteomes" id="UP000765509">
    <property type="component" value="Unassembled WGS sequence"/>
</dbReference>
<reference evidence="1" key="1">
    <citation type="submission" date="2021-03" db="EMBL/GenBank/DDBJ databases">
        <title>Draft genome sequence of rust myrtle Austropuccinia psidii MF-1, a brazilian biotype.</title>
        <authorList>
            <person name="Quecine M.C."/>
            <person name="Pachon D.M.R."/>
            <person name="Bonatelli M.L."/>
            <person name="Correr F.H."/>
            <person name="Franceschini L.M."/>
            <person name="Leite T.F."/>
            <person name="Margarido G.R.A."/>
            <person name="Almeida C.A."/>
            <person name="Ferrarezi J.A."/>
            <person name="Labate C.A."/>
        </authorList>
    </citation>
    <scope>NUCLEOTIDE SEQUENCE</scope>
    <source>
        <strain evidence="1">MF-1</strain>
    </source>
</reference>
<organism evidence="1 2">
    <name type="scientific">Austropuccinia psidii MF-1</name>
    <dbReference type="NCBI Taxonomy" id="1389203"/>
    <lineage>
        <taxon>Eukaryota</taxon>
        <taxon>Fungi</taxon>
        <taxon>Dikarya</taxon>
        <taxon>Basidiomycota</taxon>
        <taxon>Pucciniomycotina</taxon>
        <taxon>Pucciniomycetes</taxon>
        <taxon>Pucciniales</taxon>
        <taxon>Sphaerophragmiaceae</taxon>
        <taxon>Austropuccinia</taxon>
    </lineage>
</organism>
<name>A0A9Q3IIQ2_9BASI</name>
<comment type="caution">
    <text evidence="1">The sequence shown here is derived from an EMBL/GenBank/DDBJ whole genome shotgun (WGS) entry which is preliminary data.</text>
</comment>